<organism evidence="17 18">
    <name type="scientific">Litorivivens lipolytica</name>
    <dbReference type="NCBI Taxonomy" id="1524264"/>
    <lineage>
        <taxon>Bacteria</taxon>
        <taxon>Pseudomonadati</taxon>
        <taxon>Pseudomonadota</taxon>
        <taxon>Gammaproteobacteria</taxon>
        <taxon>Litorivivens</taxon>
    </lineage>
</organism>
<keyword evidence="7" id="KW-0406">Ion transport</keyword>
<dbReference type="SUPFAM" id="SSF56935">
    <property type="entry name" value="Porins"/>
    <property type="match status" value="1"/>
</dbReference>
<evidence type="ECO:0000256" key="5">
    <source>
        <dbReference type="ARBA" id="ARBA00022692"/>
    </source>
</evidence>
<dbReference type="Gene3D" id="2.40.170.20">
    <property type="entry name" value="TonB-dependent receptor, beta-barrel domain"/>
    <property type="match status" value="1"/>
</dbReference>
<dbReference type="GO" id="GO:0006826">
    <property type="term" value="P:iron ion transport"/>
    <property type="evidence" value="ECO:0007669"/>
    <property type="project" value="UniProtKB-KW"/>
</dbReference>
<accession>A0A7W4W5S2</accession>
<dbReference type="AlphaFoldDB" id="A0A7W4W5S2"/>
<keyword evidence="5 11" id="KW-0812">Transmembrane</keyword>
<keyword evidence="3 11" id="KW-1134">Transmembrane beta strand</keyword>
<sequence>MTSYNRFPLACLVGTLSINALAQDQTAETPPEQNKPTAMIEEVFVTASKRTESVQEVSAAVSAFSDELLKANNIDGFEQLADITPGLVSRNDREGNDISIRGIGKAFGGTSPVAYHINGFFVDSTEPFYDIQTIEVIRGPSGTVYGRNATAGAIDVKWQRPVDHWEVGGDLLAASYDNRRVRSFINVPVADGINTRFAGLWEEQTGYLDNELADGDEEPESFTRYFYRGMIEGYVNENLRLALHAIKNNKRTKAHMVASPSISTRQSERYREFGVAPMPLDLLKVRSQQYQDFGPVDDKSSRVVTDLTWSLEDLWLLGNIDVDLIGGVERRRLHRYNDLDGTEVQIVETDNYINGVGRNAELRFTSQNTSGIDWIFGLFWYRDDNHQDRFVVARTKQNLGQLFFAPINLPGGAGSRIFDAYVVTKDLNQNTKNEAAFLNVRANLRDMVSTLPEIELFAGIRYNRDEFRLLVERDTASAQDAQTGQPNPPFVVSDQSFDAPGESTARTGEIGGKWFYSDEGMIYGKYATGYKPGTAQILTSGELNQVDPEFLNMIEFGWKTALFDNRSLTLNVSAFDYSYEDLQVSKIVVTGIELNNAGAASIQGVEAELQWAPLPNLLAHFSFGWLDAKFEEFCGRDDELENQQTQPGCDSDQPHNFKGARMSDAPEFTFGALLRYTHPLERFGMLTGVVKFAWSDDYQRRPYDNPIDTVDAHHKTDIRLNWNSPTDTYRVGIFVENLEDHDDIFTHHFSQPDPGNYSLIAPQPPRTAGLIIEANW</sequence>
<reference evidence="17 18" key="1">
    <citation type="submission" date="2020-08" db="EMBL/GenBank/DDBJ databases">
        <title>Genomic Encyclopedia of Type Strains, Phase III (KMG-III): the genomes of soil and plant-associated and newly described type strains.</title>
        <authorList>
            <person name="Whitman W."/>
        </authorList>
    </citation>
    <scope>NUCLEOTIDE SEQUENCE [LARGE SCALE GENOMIC DNA]</scope>
    <source>
        <strain evidence="17 18">CECT 8654</strain>
    </source>
</reference>
<keyword evidence="9 11" id="KW-0472">Membrane</keyword>
<evidence type="ECO:0000256" key="12">
    <source>
        <dbReference type="RuleBase" id="RU003357"/>
    </source>
</evidence>
<evidence type="ECO:0000256" key="3">
    <source>
        <dbReference type="ARBA" id="ARBA00022452"/>
    </source>
</evidence>
<keyword evidence="6" id="KW-0408">Iron</keyword>
<evidence type="ECO:0000256" key="13">
    <source>
        <dbReference type="SAM" id="MobiDB-lite"/>
    </source>
</evidence>
<dbReference type="Pfam" id="PF00593">
    <property type="entry name" value="TonB_dep_Rec_b-barrel"/>
    <property type="match status" value="1"/>
</dbReference>
<keyword evidence="10 11" id="KW-0998">Cell outer membrane</keyword>
<evidence type="ECO:0000256" key="11">
    <source>
        <dbReference type="PROSITE-ProRule" id="PRU01360"/>
    </source>
</evidence>
<evidence type="ECO:0000256" key="9">
    <source>
        <dbReference type="ARBA" id="ARBA00023136"/>
    </source>
</evidence>
<keyword evidence="8 12" id="KW-0798">TonB box</keyword>
<dbReference type="InterPro" id="IPR036942">
    <property type="entry name" value="Beta-barrel_TonB_sf"/>
</dbReference>
<evidence type="ECO:0000259" key="15">
    <source>
        <dbReference type="Pfam" id="PF00593"/>
    </source>
</evidence>
<dbReference type="EMBL" id="JACHWY010000002">
    <property type="protein sequence ID" value="MBB3047608.1"/>
    <property type="molecule type" value="Genomic_DNA"/>
</dbReference>
<dbReference type="InterPro" id="IPR039426">
    <property type="entry name" value="TonB-dep_rcpt-like"/>
</dbReference>
<feature type="domain" description="TonB-dependent receptor plug" evidence="16">
    <location>
        <begin position="54"/>
        <end position="153"/>
    </location>
</feature>
<dbReference type="PROSITE" id="PS52016">
    <property type="entry name" value="TONB_DEPENDENT_REC_3"/>
    <property type="match status" value="1"/>
</dbReference>
<evidence type="ECO:0000256" key="14">
    <source>
        <dbReference type="SAM" id="SignalP"/>
    </source>
</evidence>
<dbReference type="PANTHER" id="PTHR32552">
    <property type="entry name" value="FERRICHROME IRON RECEPTOR-RELATED"/>
    <property type="match status" value="1"/>
</dbReference>
<gene>
    <name evidence="17" type="ORF">FHR99_001874</name>
</gene>
<evidence type="ECO:0000256" key="8">
    <source>
        <dbReference type="ARBA" id="ARBA00023077"/>
    </source>
</evidence>
<proteinExistence type="inferred from homology"/>
<evidence type="ECO:0000256" key="2">
    <source>
        <dbReference type="ARBA" id="ARBA00022448"/>
    </source>
</evidence>
<comment type="similarity">
    <text evidence="11 12">Belongs to the TonB-dependent receptor family.</text>
</comment>
<dbReference type="PANTHER" id="PTHR32552:SF81">
    <property type="entry name" value="TONB-DEPENDENT OUTER MEMBRANE RECEPTOR"/>
    <property type="match status" value="1"/>
</dbReference>
<evidence type="ECO:0000313" key="18">
    <source>
        <dbReference type="Proteomes" id="UP000537130"/>
    </source>
</evidence>
<feature type="domain" description="TonB-dependent receptor-like beta-barrel" evidence="15">
    <location>
        <begin position="289"/>
        <end position="738"/>
    </location>
</feature>
<protein>
    <submittedName>
        <fullName evidence="17">Iron complex outermembrane receptor protein</fullName>
    </submittedName>
</protein>
<evidence type="ECO:0000256" key="7">
    <source>
        <dbReference type="ARBA" id="ARBA00023065"/>
    </source>
</evidence>
<feature type="region of interest" description="Disordered" evidence="13">
    <location>
        <begin position="477"/>
        <end position="503"/>
    </location>
</feature>
<dbReference type="RefSeq" id="WP_183410379.1">
    <property type="nucleotide sequence ID" value="NZ_JACHWY010000002.1"/>
</dbReference>
<dbReference type="InterPro" id="IPR000531">
    <property type="entry name" value="Beta-barrel_TonB"/>
</dbReference>
<evidence type="ECO:0000256" key="10">
    <source>
        <dbReference type="ARBA" id="ARBA00023237"/>
    </source>
</evidence>
<dbReference type="Pfam" id="PF07715">
    <property type="entry name" value="Plug"/>
    <property type="match status" value="1"/>
</dbReference>
<feature type="chain" id="PRO_5030786372" evidence="14">
    <location>
        <begin position="23"/>
        <end position="776"/>
    </location>
</feature>
<dbReference type="InterPro" id="IPR012910">
    <property type="entry name" value="Plug_dom"/>
</dbReference>
<dbReference type="Proteomes" id="UP000537130">
    <property type="component" value="Unassembled WGS sequence"/>
</dbReference>
<evidence type="ECO:0000256" key="4">
    <source>
        <dbReference type="ARBA" id="ARBA00022496"/>
    </source>
</evidence>
<dbReference type="GO" id="GO:0009279">
    <property type="term" value="C:cell outer membrane"/>
    <property type="evidence" value="ECO:0007669"/>
    <property type="project" value="UniProtKB-SubCell"/>
</dbReference>
<evidence type="ECO:0000256" key="6">
    <source>
        <dbReference type="ARBA" id="ARBA00023004"/>
    </source>
</evidence>
<keyword evidence="4" id="KW-0410">Iron transport</keyword>
<feature type="signal peptide" evidence="14">
    <location>
        <begin position="1"/>
        <end position="22"/>
    </location>
</feature>
<keyword evidence="18" id="KW-1185">Reference proteome</keyword>
<evidence type="ECO:0000313" key="17">
    <source>
        <dbReference type="EMBL" id="MBB3047608.1"/>
    </source>
</evidence>
<evidence type="ECO:0000256" key="1">
    <source>
        <dbReference type="ARBA" id="ARBA00004571"/>
    </source>
</evidence>
<evidence type="ECO:0000259" key="16">
    <source>
        <dbReference type="Pfam" id="PF07715"/>
    </source>
</evidence>
<keyword evidence="17" id="KW-0675">Receptor</keyword>
<comment type="caution">
    <text evidence="17">The sequence shown here is derived from an EMBL/GenBank/DDBJ whole genome shotgun (WGS) entry which is preliminary data.</text>
</comment>
<comment type="subcellular location">
    <subcellularLocation>
        <location evidence="1 11">Cell outer membrane</location>
        <topology evidence="1 11">Multi-pass membrane protein</topology>
    </subcellularLocation>
</comment>
<keyword evidence="2 11" id="KW-0813">Transport</keyword>
<keyword evidence="14" id="KW-0732">Signal</keyword>
<name>A0A7W4W5S2_9GAMM</name>